<dbReference type="SMR" id="A0A1I7RS02"/>
<keyword evidence="1" id="KW-0732">Signal</keyword>
<dbReference type="Proteomes" id="UP000659654">
    <property type="component" value="Unassembled WGS sequence"/>
</dbReference>
<dbReference type="EMBL" id="CAJFDI010000005">
    <property type="protein sequence ID" value="CAD5231840.1"/>
    <property type="molecule type" value="Genomic_DNA"/>
</dbReference>
<name>A0A1I7RS02_BURXY</name>
<sequence>MSRIFLLFLTLKINCISLSIQEEIELKDLLPDELENLMDSLTSEEEEKFVNSENVEDPELAVKLMTSYQLINEKTSKLNQPARDFLNDLFNDLYESDDKELKGLSQKYLGRWNLLSESERTGVQVVYPKIFNTLNSKKFKDFAKMK</sequence>
<accession>A0A1I7RS02</accession>
<dbReference type="Proteomes" id="UP000582659">
    <property type="component" value="Unassembled WGS sequence"/>
</dbReference>
<dbReference type="EMBL" id="CAJFCV020000005">
    <property type="protein sequence ID" value="CAG9123349.1"/>
    <property type="molecule type" value="Genomic_DNA"/>
</dbReference>
<reference evidence="5" key="1">
    <citation type="submission" date="2016-11" db="UniProtKB">
        <authorList>
            <consortium name="WormBaseParasite"/>
        </authorList>
    </citation>
    <scope>IDENTIFICATION</scope>
</reference>
<gene>
    <name evidence="2" type="ORF">BXYJ_LOCUS11936</name>
</gene>
<evidence type="ECO:0000256" key="1">
    <source>
        <dbReference type="SAM" id="SignalP"/>
    </source>
</evidence>
<dbReference type="WBParaSite" id="BXY_0350400.1">
    <property type="protein sequence ID" value="BXY_0350400.1"/>
    <property type="gene ID" value="BXY_0350400"/>
</dbReference>
<evidence type="ECO:0000313" key="2">
    <source>
        <dbReference type="EMBL" id="CAD5231840.1"/>
    </source>
</evidence>
<evidence type="ECO:0000313" key="3">
    <source>
        <dbReference type="Proteomes" id="UP000095284"/>
    </source>
</evidence>
<evidence type="ECO:0000313" key="5">
    <source>
        <dbReference type="WBParaSite" id="BXY_0350400.1"/>
    </source>
</evidence>
<protein>
    <submittedName>
        <fullName evidence="2">(pine wood nematode) hypothetical protein</fullName>
    </submittedName>
</protein>
<evidence type="ECO:0000313" key="4">
    <source>
        <dbReference type="Proteomes" id="UP000659654"/>
    </source>
</evidence>
<dbReference type="OrthoDB" id="10446795at2759"/>
<proteinExistence type="predicted"/>
<keyword evidence="4" id="KW-1185">Reference proteome</keyword>
<dbReference type="Gene3D" id="1.20.120.1100">
    <property type="match status" value="1"/>
</dbReference>
<feature type="chain" id="PRO_5035359349" evidence="1">
    <location>
        <begin position="18"/>
        <end position="146"/>
    </location>
</feature>
<feature type="signal peptide" evidence="1">
    <location>
        <begin position="1"/>
        <end position="17"/>
    </location>
</feature>
<dbReference type="AlphaFoldDB" id="A0A1I7RS02"/>
<organism evidence="3 5">
    <name type="scientific">Bursaphelenchus xylophilus</name>
    <name type="common">Pinewood nematode worm</name>
    <name type="synonym">Aphelenchoides xylophilus</name>
    <dbReference type="NCBI Taxonomy" id="6326"/>
    <lineage>
        <taxon>Eukaryota</taxon>
        <taxon>Metazoa</taxon>
        <taxon>Ecdysozoa</taxon>
        <taxon>Nematoda</taxon>
        <taxon>Chromadorea</taxon>
        <taxon>Rhabditida</taxon>
        <taxon>Tylenchina</taxon>
        <taxon>Tylenchomorpha</taxon>
        <taxon>Aphelenchoidea</taxon>
        <taxon>Aphelenchoididae</taxon>
        <taxon>Bursaphelenchus</taxon>
    </lineage>
</organism>
<reference evidence="2" key="2">
    <citation type="submission" date="2020-09" db="EMBL/GenBank/DDBJ databases">
        <authorList>
            <person name="Kikuchi T."/>
        </authorList>
    </citation>
    <scope>NUCLEOTIDE SEQUENCE</scope>
    <source>
        <strain evidence="2">Ka4C1</strain>
    </source>
</reference>
<dbReference type="Proteomes" id="UP000095284">
    <property type="component" value="Unplaced"/>
</dbReference>